<proteinExistence type="predicted"/>
<dbReference type="EMBL" id="BTGU01001319">
    <property type="protein sequence ID" value="GMN21559.1"/>
    <property type="molecule type" value="Genomic_DNA"/>
</dbReference>
<dbReference type="AlphaFoldDB" id="A0AA87YXU4"/>
<dbReference type="Proteomes" id="UP001187192">
    <property type="component" value="Unassembled WGS sequence"/>
</dbReference>
<comment type="caution">
    <text evidence="1">The sequence shown here is derived from an EMBL/GenBank/DDBJ whole genome shotgun (WGS) entry which is preliminary data.</text>
</comment>
<name>A0AA87YXU4_FICCA</name>
<protein>
    <submittedName>
        <fullName evidence="1">Uncharacterized protein</fullName>
    </submittedName>
</protein>
<sequence>MGLGTATHCGRRKRPLDQICIAMGTSIDGGHSWTMVNNPPQIDLPHIKLDEILLEIIPSLHHVAGRPPSPRLIPPRQGFLSDDLIHVFLWQHP</sequence>
<evidence type="ECO:0000313" key="1">
    <source>
        <dbReference type="EMBL" id="GMN21559.1"/>
    </source>
</evidence>
<gene>
    <name evidence="1" type="ORF">TIFTF001_040053</name>
</gene>
<keyword evidence="2" id="KW-1185">Reference proteome</keyword>
<accession>A0AA87YXU4</accession>
<organism evidence="1 2">
    <name type="scientific">Ficus carica</name>
    <name type="common">Common fig</name>
    <dbReference type="NCBI Taxonomy" id="3494"/>
    <lineage>
        <taxon>Eukaryota</taxon>
        <taxon>Viridiplantae</taxon>
        <taxon>Streptophyta</taxon>
        <taxon>Embryophyta</taxon>
        <taxon>Tracheophyta</taxon>
        <taxon>Spermatophyta</taxon>
        <taxon>Magnoliopsida</taxon>
        <taxon>eudicotyledons</taxon>
        <taxon>Gunneridae</taxon>
        <taxon>Pentapetalae</taxon>
        <taxon>rosids</taxon>
        <taxon>fabids</taxon>
        <taxon>Rosales</taxon>
        <taxon>Moraceae</taxon>
        <taxon>Ficeae</taxon>
        <taxon>Ficus</taxon>
    </lineage>
</organism>
<reference evidence="1" key="1">
    <citation type="submission" date="2023-07" db="EMBL/GenBank/DDBJ databases">
        <title>draft genome sequence of fig (Ficus carica).</title>
        <authorList>
            <person name="Takahashi T."/>
            <person name="Nishimura K."/>
        </authorList>
    </citation>
    <scope>NUCLEOTIDE SEQUENCE</scope>
</reference>
<evidence type="ECO:0000313" key="2">
    <source>
        <dbReference type="Proteomes" id="UP001187192"/>
    </source>
</evidence>